<evidence type="ECO:0000259" key="6">
    <source>
        <dbReference type="Pfam" id="PF17771"/>
    </source>
</evidence>
<keyword evidence="5" id="KW-0325">Glycoprotein</keyword>
<keyword evidence="4" id="KW-1015">Disulfide bond</keyword>
<dbReference type="Proteomes" id="UP001195483">
    <property type="component" value="Unassembled WGS sequence"/>
</dbReference>
<dbReference type="GO" id="GO:0046872">
    <property type="term" value="F:metal ion binding"/>
    <property type="evidence" value="ECO:0007669"/>
    <property type="project" value="UniProtKB-KW"/>
</dbReference>
<evidence type="ECO:0000256" key="5">
    <source>
        <dbReference type="ARBA" id="ARBA00023180"/>
    </source>
</evidence>
<keyword evidence="1" id="KW-0479">Metal-binding</keyword>
<evidence type="ECO:0000313" key="8">
    <source>
        <dbReference type="Proteomes" id="UP001195483"/>
    </source>
</evidence>
<accession>A0AAE0T6Y3</accession>
<reference evidence="7" key="3">
    <citation type="submission" date="2023-05" db="EMBL/GenBank/DDBJ databases">
        <authorList>
            <person name="Smith C.H."/>
        </authorList>
    </citation>
    <scope>NUCLEOTIDE SEQUENCE</scope>
    <source>
        <strain evidence="7">CHS0354</strain>
        <tissue evidence="7">Mantle</tissue>
    </source>
</reference>
<dbReference type="Gene3D" id="3.40.1620.60">
    <property type="match status" value="1"/>
</dbReference>
<dbReference type="InterPro" id="IPR024079">
    <property type="entry name" value="MetalloPept_cat_dom_sf"/>
</dbReference>
<reference evidence="7" key="2">
    <citation type="journal article" date="2021" name="Genome Biol. Evol.">
        <title>Developing a high-quality reference genome for a parasitic bivalve with doubly uniparental inheritance (Bivalvia: Unionida).</title>
        <authorList>
            <person name="Smith C.H."/>
        </authorList>
    </citation>
    <scope>NUCLEOTIDE SEQUENCE</scope>
    <source>
        <strain evidence="7">CHS0354</strain>
        <tissue evidence="7">Mantle</tissue>
    </source>
</reference>
<organism evidence="7 8">
    <name type="scientific">Potamilus streckersoni</name>
    <dbReference type="NCBI Taxonomy" id="2493646"/>
    <lineage>
        <taxon>Eukaryota</taxon>
        <taxon>Metazoa</taxon>
        <taxon>Spiralia</taxon>
        <taxon>Lophotrochozoa</taxon>
        <taxon>Mollusca</taxon>
        <taxon>Bivalvia</taxon>
        <taxon>Autobranchia</taxon>
        <taxon>Heteroconchia</taxon>
        <taxon>Palaeoheterodonta</taxon>
        <taxon>Unionida</taxon>
        <taxon>Unionoidea</taxon>
        <taxon>Unionidae</taxon>
        <taxon>Ambleminae</taxon>
        <taxon>Lampsilini</taxon>
        <taxon>Potamilus</taxon>
    </lineage>
</organism>
<dbReference type="InterPro" id="IPR041645">
    <property type="entry name" value="ADAMTS_CR_2"/>
</dbReference>
<evidence type="ECO:0000256" key="3">
    <source>
        <dbReference type="ARBA" id="ARBA00022833"/>
    </source>
</evidence>
<dbReference type="Pfam" id="PF17771">
    <property type="entry name" value="ADAMTS_CR_2"/>
    <property type="match status" value="1"/>
</dbReference>
<protein>
    <recommendedName>
        <fullName evidence="6">ADAMTS cysteine-rich domain-containing protein</fullName>
    </recommendedName>
</protein>
<gene>
    <name evidence="7" type="ORF">CHS0354_019066</name>
</gene>
<evidence type="ECO:0000313" key="7">
    <source>
        <dbReference type="EMBL" id="KAK3604474.1"/>
    </source>
</evidence>
<dbReference type="SUPFAM" id="SSF55486">
    <property type="entry name" value="Metalloproteases ('zincins'), catalytic domain"/>
    <property type="match status" value="1"/>
</dbReference>
<evidence type="ECO:0000256" key="1">
    <source>
        <dbReference type="ARBA" id="ARBA00022723"/>
    </source>
</evidence>
<keyword evidence="3" id="KW-0862">Zinc</keyword>
<name>A0AAE0T6Y3_9BIVA</name>
<evidence type="ECO:0000256" key="2">
    <source>
        <dbReference type="ARBA" id="ARBA00022801"/>
    </source>
</evidence>
<dbReference type="AlphaFoldDB" id="A0AAE0T6Y3"/>
<dbReference type="Gene3D" id="3.40.390.10">
    <property type="entry name" value="Collagenase (Catalytic Domain)"/>
    <property type="match status" value="1"/>
</dbReference>
<dbReference type="GO" id="GO:0008237">
    <property type="term" value="F:metallopeptidase activity"/>
    <property type="evidence" value="ECO:0007669"/>
    <property type="project" value="InterPro"/>
</dbReference>
<keyword evidence="2" id="KW-0378">Hydrolase</keyword>
<comment type="caution">
    <text evidence="7">The sequence shown here is derived from an EMBL/GenBank/DDBJ whole genome shotgun (WGS) entry which is preliminary data.</text>
</comment>
<feature type="domain" description="ADAMTS cysteine-rich" evidence="6">
    <location>
        <begin position="88"/>
        <end position="155"/>
    </location>
</feature>
<proteinExistence type="predicted"/>
<sequence length="173" mass="19579">MIGNLKLGADHDGCGEAQACSSEDYFIMATKAPNFSKWKKYTANPWSFSKCSVDSFKRTLVNKWCVATRYVHTDEMYNEWSRILMKHPGERYNPNEQCQIINGKGSLYCGTSLTNICLFMRCTDPETNECEERHLSAATGTTCGYQMWCQKGLCVGRVGAYSLIKHAIKATHF</sequence>
<evidence type="ECO:0000256" key="4">
    <source>
        <dbReference type="ARBA" id="ARBA00023157"/>
    </source>
</evidence>
<dbReference type="EMBL" id="JAEAOA010001177">
    <property type="protein sequence ID" value="KAK3604474.1"/>
    <property type="molecule type" value="Genomic_DNA"/>
</dbReference>
<reference evidence="7" key="1">
    <citation type="journal article" date="2021" name="Genome Biol. Evol.">
        <title>A High-Quality Reference Genome for a Parasitic Bivalve with Doubly Uniparental Inheritance (Bivalvia: Unionida).</title>
        <authorList>
            <person name="Smith C.H."/>
        </authorList>
    </citation>
    <scope>NUCLEOTIDE SEQUENCE</scope>
    <source>
        <strain evidence="7">CHS0354</strain>
    </source>
</reference>
<keyword evidence="8" id="KW-1185">Reference proteome</keyword>